<comment type="caution">
    <text evidence="1">The sequence shown here is derived from an EMBL/GenBank/DDBJ whole genome shotgun (WGS) entry which is preliminary data.</text>
</comment>
<reference evidence="1" key="1">
    <citation type="journal article" date="2023" name="Mol. Biol. Evol.">
        <title>Third-Generation Sequencing Reveals the Adaptive Role of the Epigenome in Three Deep-Sea Polychaetes.</title>
        <authorList>
            <person name="Perez M."/>
            <person name="Aroh O."/>
            <person name="Sun Y."/>
            <person name="Lan Y."/>
            <person name="Juniper S.K."/>
            <person name="Young C.R."/>
            <person name="Angers B."/>
            <person name="Qian P.Y."/>
        </authorList>
    </citation>
    <scope>NUCLEOTIDE SEQUENCE</scope>
    <source>
        <strain evidence="1">R07B-5</strain>
    </source>
</reference>
<protein>
    <submittedName>
        <fullName evidence="1">Uncharacterized protein</fullName>
    </submittedName>
</protein>
<organism evidence="1 2">
    <name type="scientific">Ridgeia piscesae</name>
    <name type="common">Tubeworm</name>
    <dbReference type="NCBI Taxonomy" id="27915"/>
    <lineage>
        <taxon>Eukaryota</taxon>
        <taxon>Metazoa</taxon>
        <taxon>Spiralia</taxon>
        <taxon>Lophotrochozoa</taxon>
        <taxon>Annelida</taxon>
        <taxon>Polychaeta</taxon>
        <taxon>Sedentaria</taxon>
        <taxon>Canalipalpata</taxon>
        <taxon>Sabellida</taxon>
        <taxon>Siboglinidae</taxon>
        <taxon>Ridgeia</taxon>
    </lineage>
</organism>
<evidence type="ECO:0000313" key="1">
    <source>
        <dbReference type="EMBL" id="KAK2175809.1"/>
    </source>
</evidence>
<dbReference type="AlphaFoldDB" id="A0AAD9NQK1"/>
<evidence type="ECO:0000313" key="2">
    <source>
        <dbReference type="Proteomes" id="UP001209878"/>
    </source>
</evidence>
<name>A0AAD9NQK1_RIDPI</name>
<gene>
    <name evidence="1" type="ORF">NP493_705g01004</name>
</gene>
<keyword evidence="2" id="KW-1185">Reference proteome</keyword>
<proteinExistence type="predicted"/>
<dbReference type="Proteomes" id="UP001209878">
    <property type="component" value="Unassembled WGS sequence"/>
</dbReference>
<sequence length="56" mass="6776">MEQWYHHHRSEASQSQPGGYLFCPSTSCPQIQFPGSRRLLPHMYHLPRRLFRKTHR</sequence>
<accession>A0AAD9NQK1</accession>
<dbReference type="EMBL" id="JAODUO010000705">
    <property type="protein sequence ID" value="KAK2175809.1"/>
    <property type="molecule type" value="Genomic_DNA"/>
</dbReference>